<proteinExistence type="predicted"/>
<dbReference type="InterPro" id="IPR001763">
    <property type="entry name" value="Rhodanese-like_dom"/>
</dbReference>
<evidence type="ECO:0000256" key="2">
    <source>
        <dbReference type="ARBA" id="ARBA00022737"/>
    </source>
</evidence>
<name>A0ABS6TCP5_9ENTE</name>
<reference evidence="5 6" key="1">
    <citation type="submission" date="2021-06" db="EMBL/GenBank/DDBJ databases">
        <title>Enterococcus alishanensis sp. nov., a novel lactic acid bacterium isolated from fresh coffee beans.</title>
        <authorList>
            <person name="Chen Y.-S."/>
        </authorList>
    </citation>
    <scope>NUCLEOTIDE SEQUENCE [LARGE SCALE GENOMIC DNA]</scope>
    <source>
        <strain evidence="5 6">ALS3</strain>
    </source>
</reference>
<evidence type="ECO:0000259" key="4">
    <source>
        <dbReference type="PROSITE" id="PS50206"/>
    </source>
</evidence>
<dbReference type="EMBL" id="JAHUZB010000003">
    <property type="protein sequence ID" value="MBV7390656.1"/>
    <property type="molecule type" value="Genomic_DNA"/>
</dbReference>
<feature type="domain" description="Rhodanese" evidence="4">
    <location>
        <begin position="137"/>
        <end position="245"/>
    </location>
</feature>
<evidence type="ECO:0000313" key="6">
    <source>
        <dbReference type="Proteomes" id="UP000774130"/>
    </source>
</evidence>
<dbReference type="EC" id="2.8.1.1" evidence="1"/>
<sequence length="248" mass="27438">MDFLIDAKDLTDEILIDARSLPAFETIKGSIALNFETVADKSPAELSSIFSETGLNLKDKIAVFNDLTTGLGDDARLVEIMRACDFGQVKIVDGGWNALLAAGFETAEENSSLPASKIIIGRVEKSHFISKEVLLENYGQYKIIDVRSQAEYDGAILYGEAQGGHLPQACLILFESLFLPNQKLLSKESLQKIFTAGGLKPQDEIVVYCTIGVRAAYMSLVLQMLGFERVKNYQQGFLEWSKQEQVEK</sequence>
<dbReference type="SMART" id="SM00450">
    <property type="entry name" value="RHOD"/>
    <property type="match status" value="2"/>
</dbReference>
<dbReference type="PANTHER" id="PTHR43855">
    <property type="entry name" value="THIOSULFATE SULFURTRANSFERASE"/>
    <property type="match status" value="1"/>
</dbReference>
<evidence type="ECO:0000256" key="1">
    <source>
        <dbReference type="ARBA" id="ARBA00012245"/>
    </source>
</evidence>
<keyword evidence="2" id="KW-0677">Repeat</keyword>
<protein>
    <recommendedName>
        <fullName evidence="1">thiosulfate sulfurtransferase</fullName>
        <ecNumber evidence="1">2.8.1.1</ecNumber>
    </recommendedName>
</protein>
<organism evidence="5 6">
    <name type="scientific">Enterococcus alishanensis</name>
    <dbReference type="NCBI Taxonomy" id="1303817"/>
    <lineage>
        <taxon>Bacteria</taxon>
        <taxon>Bacillati</taxon>
        <taxon>Bacillota</taxon>
        <taxon>Bacilli</taxon>
        <taxon>Lactobacillales</taxon>
        <taxon>Enterococcaceae</taxon>
        <taxon>Enterococcus</taxon>
    </lineage>
</organism>
<feature type="domain" description="Rhodanese" evidence="4">
    <location>
        <begin position="9"/>
        <end position="108"/>
    </location>
</feature>
<dbReference type="InterPro" id="IPR051126">
    <property type="entry name" value="Thiosulfate_sulfurtransferase"/>
</dbReference>
<dbReference type="PANTHER" id="PTHR43855:SF1">
    <property type="entry name" value="THIOSULFATE SULFURTRANSFERASE"/>
    <property type="match status" value="1"/>
</dbReference>
<gene>
    <name evidence="5" type="ORF">KUA55_08190</name>
</gene>
<evidence type="ECO:0000313" key="5">
    <source>
        <dbReference type="EMBL" id="MBV7390656.1"/>
    </source>
</evidence>
<keyword evidence="6" id="KW-1185">Reference proteome</keyword>
<dbReference type="Proteomes" id="UP000774130">
    <property type="component" value="Unassembled WGS sequence"/>
</dbReference>
<dbReference type="Pfam" id="PF00581">
    <property type="entry name" value="Rhodanese"/>
    <property type="match status" value="1"/>
</dbReference>
<dbReference type="RefSeq" id="WP_218325714.1">
    <property type="nucleotide sequence ID" value="NZ_JAHUZB010000003.1"/>
</dbReference>
<dbReference type="PROSITE" id="PS50206">
    <property type="entry name" value="RHODANESE_3"/>
    <property type="match status" value="2"/>
</dbReference>
<comment type="catalytic activity">
    <reaction evidence="3">
        <text>thiosulfate + hydrogen cyanide = thiocyanate + sulfite + 2 H(+)</text>
        <dbReference type="Rhea" id="RHEA:16881"/>
        <dbReference type="ChEBI" id="CHEBI:15378"/>
        <dbReference type="ChEBI" id="CHEBI:17359"/>
        <dbReference type="ChEBI" id="CHEBI:18022"/>
        <dbReference type="ChEBI" id="CHEBI:18407"/>
        <dbReference type="ChEBI" id="CHEBI:33542"/>
        <dbReference type="EC" id="2.8.1.1"/>
    </reaction>
</comment>
<evidence type="ECO:0000256" key="3">
    <source>
        <dbReference type="ARBA" id="ARBA00047549"/>
    </source>
</evidence>
<comment type="caution">
    <text evidence="5">The sequence shown here is derived from an EMBL/GenBank/DDBJ whole genome shotgun (WGS) entry which is preliminary data.</text>
</comment>
<accession>A0ABS6TCP5</accession>